<dbReference type="PANTHER" id="PTHR24412:SF272">
    <property type="entry name" value="KELCH-LIKE PROTEIN DIABLO"/>
    <property type="match status" value="1"/>
</dbReference>
<evidence type="ECO:0000256" key="2">
    <source>
        <dbReference type="ARBA" id="ARBA00022737"/>
    </source>
</evidence>
<dbReference type="Pfam" id="PF00651">
    <property type="entry name" value="BTB"/>
    <property type="match status" value="1"/>
</dbReference>
<dbReference type="SUPFAM" id="SSF117281">
    <property type="entry name" value="Kelch motif"/>
    <property type="match status" value="1"/>
</dbReference>
<dbReference type="Pfam" id="PF01344">
    <property type="entry name" value="Kelch_1"/>
    <property type="match status" value="2"/>
</dbReference>
<dbReference type="SMART" id="SM00225">
    <property type="entry name" value="BTB"/>
    <property type="match status" value="1"/>
</dbReference>
<feature type="domain" description="BTB" evidence="3">
    <location>
        <begin position="11"/>
        <end position="78"/>
    </location>
</feature>
<dbReference type="InterPro" id="IPR000210">
    <property type="entry name" value="BTB/POZ_dom"/>
</dbReference>
<dbReference type="Proteomes" id="UP000007875">
    <property type="component" value="Unassembled WGS sequence"/>
</dbReference>
<dbReference type="eggNOG" id="KOG4441">
    <property type="taxonomic scope" value="Eukaryota"/>
</dbReference>
<dbReference type="FunFam" id="1.25.40.420:FF:000001">
    <property type="entry name" value="Kelch-like family member 12"/>
    <property type="match status" value="1"/>
</dbReference>
<name>H2YQY1_CIOSA</name>
<dbReference type="InterPro" id="IPR011705">
    <property type="entry name" value="BACK"/>
</dbReference>
<reference evidence="4" key="3">
    <citation type="submission" date="2025-09" db="UniProtKB">
        <authorList>
            <consortium name="Ensembl"/>
        </authorList>
    </citation>
    <scope>IDENTIFICATION</scope>
</reference>
<dbReference type="InParanoid" id="H2YQY1"/>
<organism evidence="4 5">
    <name type="scientific">Ciona savignyi</name>
    <name type="common">Pacific transparent sea squirt</name>
    <dbReference type="NCBI Taxonomy" id="51511"/>
    <lineage>
        <taxon>Eukaryota</taxon>
        <taxon>Metazoa</taxon>
        <taxon>Chordata</taxon>
        <taxon>Tunicata</taxon>
        <taxon>Ascidiacea</taxon>
        <taxon>Phlebobranchia</taxon>
        <taxon>Cionidae</taxon>
        <taxon>Ciona</taxon>
    </lineage>
</organism>
<evidence type="ECO:0000313" key="5">
    <source>
        <dbReference type="Proteomes" id="UP000007875"/>
    </source>
</evidence>
<dbReference type="OMA" id="WYFVEMV"/>
<evidence type="ECO:0000313" key="4">
    <source>
        <dbReference type="Ensembl" id="ENSCSAVP00000007741.1"/>
    </source>
</evidence>
<dbReference type="AlphaFoldDB" id="H2YQY1"/>
<keyword evidence="5" id="KW-1185">Reference proteome</keyword>
<dbReference type="SMART" id="SM00875">
    <property type="entry name" value="BACK"/>
    <property type="match status" value="1"/>
</dbReference>
<dbReference type="Pfam" id="PF07707">
    <property type="entry name" value="BACK"/>
    <property type="match status" value="1"/>
</dbReference>
<dbReference type="InterPro" id="IPR011333">
    <property type="entry name" value="SKP1/BTB/POZ_sf"/>
</dbReference>
<dbReference type="Gene3D" id="3.30.710.10">
    <property type="entry name" value="Potassium Channel Kv1.1, Chain A"/>
    <property type="match status" value="1"/>
</dbReference>
<evidence type="ECO:0000259" key="3">
    <source>
        <dbReference type="PROSITE" id="PS50097"/>
    </source>
</evidence>
<reference evidence="4" key="2">
    <citation type="submission" date="2025-08" db="UniProtKB">
        <authorList>
            <consortium name="Ensembl"/>
        </authorList>
    </citation>
    <scope>IDENTIFICATION</scope>
</reference>
<dbReference type="STRING" id="51511.ENSCSAVP00000007741"/>
<evidence type="ECO:0000256" key="1">
    <source>
        <dbReference type="ARBA" id="ARBA00022441"/>
    </source>
</evidence>
<dbReference type="InterPro" id="IPR015915">
    <property type="entry name" value="Kelch-typ_b-propeller"/>
</dbReference>
<dbReference type="PROSITE" id="PS50097">
    <property type="entry name" value="BTB"/>
    <property type="match status" value="1"/>
</dbReference>
<dbReference type="SUPFAM" id="SSF54695">
    <property type="entry name" value="POZ domain"/>
    <property type="match status" value="1"/>
</dbReference>
<dbReference type="GeneTree" id="ENSGT00940000164826"/>
<dbReference type="InterPro" id="IPR006652">
    <property type="entry name" value="Kelch_1"/>
</dbReference>
<dbReference type="HOGENOM" id="CLU_004253_14_6_1"/>
<dbReference type="PIRSF" id="PIRSF037037">
    <property type="entry name" value="Kelch-like_protein_gigaxonin"/>
    <property type="match status" value="1"/>
</dbReference>
<dbReference type="Ensembl" id="ENSCSAVT00000007842.1">
    <property type="protein sequence ID" value="ENSCSAVP00000007741.1"/>
    <property type="gene ID" value="ENSCSAVG00000004626.1"/>
</dbReference>
<protein>
    <recommendedName>
        <fullName evidence="3">BTB domain-containing protein</fullName>
    </recommendedName>
</protein>
<dbReference type="SMART" id="SM00612">
    <property type="entry name" value="Kelch"/>
    <property type="match status" value="5"/>
</dbReference>
<keyword evidence="1" id="KW-0880">Kelch repeat</keyword>
<reference evidence="5" key="1">
    <citation type="submission" date="2003-08" db="EMBL/GenBank/DDBJ databases">
        <authorList>
            <person name="Birren B."/>
            <person name="Nusbaum C."/>
            <person name="Abebe A."/>
            <person name="Abouelleil A."/>
            <person name="Adekoya E."/>
            <person name="Ait-zahra M."/>
            <person name="Allen N."/>
            <person name="Allen T."/>
            <person name="An P."/>
            <person name="Anderson M."/>
            <person name="Anderson S."/>
            <person name="Arachchi H."/>
            <person name="Armbruster J."/>
            <person name="Bachantsang P."/>
            <person name="Baldwin J."/>
            <person name="Barry A."/>
            <person name="Bayul T."/>
            <person name="Blitshsteyn B."/>
            <person name="Bloom T."/>
            <person name="Blye J."/>
            <person name="Boguslavskiy L."/>
            <person name="Borowsky M."/>
            <person name="Boukhgalter B."/>
            <person name="Brunache A."/>
            <person name="Butler J."/>
            <person name="Calixte N."/>
            <person name="Calvo S."/>
            <person name="Camarata J."/>
            <person name="Campo K."/>
            <person name="Chang J."/>
            <person name="Cheshatsang Y."/>
            <person name="Citroen M."/>
            <person name="Collymore A."/>
            <person name="Considine T."/>
            <person name="Cook A."/>
            <person name="Cooke P."/>
            <person name="Corum B."/>
            <person name="Cuomo C."/>
            <person name="David R."/>
            <person name="Dawoe T."/>
            <person name="Degray S."/>
            <person name="Dodge S."/>
            <person name="Dooley K."/>
            <person name="Dorje P."/>
            <person name="Dorjee K."/>
            <person name="Dorris L."/>
            <person name="Duffey N."/>
            <person name="Dupes A."/>
            <person name="Elkins T."/>
            <person name="Engels R."/>
            <person name="Erickson J."/>
            <person name="Farina A."/>
            <person name="Faro S."/>
            <person name="Ferreira P."/>
            <person name="Fischer H."/>
            <person name="Fitzgerald M."/>
            <person name="Foley K."/>
            <person name="Gage D."/>
            <person name="Galagan J."/>
            <person name="Gearin G."/>
            <person name="Gnerre S."/>
            <person name="Gnirke A."/>
            <person name="Goyette A."/>
            <person name="Graham J."/>
            <person name="Grandbois E."/>
            <person name="Gyaltsen K."/>
            <person name="Hafez N."/>
            <person name="Hagopian D."/>
            <person name="Hagos B."/>
            <person name="Hall J."/>
            <person name="Hatcher B."/>
            <person name="Heller A."/>
            <person name="Higgins H."/>
            <person name="Honan T."/>
            <person name="Horn A."/>
            <person name="Houde N."/>
            <person name="Hughes L."/>
            <person name="Hulme W."/>
            <person name="Husby E."/>
            <person name="Iliev I."/>
            <person name="Jaffe D."/>
            <person name="Jones C."/>
            <person name="Kamal M."/>
            <person name="Kamat A."/>
            <person name="Kamvysselis M."/>
            <person name="Karlsson E."/>
            <person name="Kells C."/>
            <person name="Kieu A."/>
            <person name="Kisner P."/>
            <person name="Kodira C."/>
            <person name="Kulbokas E."/>
            <person name="Labutti K."/>
            <person name="Lama D."/>
            <person name="Landers T."/>
            <person name="Leger J."/>
            <person name="Levine S."/>
            <person name="Lewis D."/>
            <person name="Lewis T."/>
            <person name="Lindblad-toh K."/>
            <person name="Liu X."/>
            <person name="Lokyitsang T."/>
            <person name="Lokyitsang Y."/>
            <person name="Lucien O."/>
            <person name="Lui A."/>
            <person name="Ma L.J."/>
            <person name="Mabbitt R."/>
            <person name="Macdonald J."/>
            <person name="Maclean C."/>
            <person name="Major J."/>
            <person name="Manning J."/>
            <person name="Marabella R."/>
            <person name="Maru K."/>
            <person name="Matthews C."/>
            <person name="Mauceli E."/>
            <person name="Mccarthy M."/>
            <person name="Mcdonough S."/>
            <person name="Mcghee T."/>
            <person name="Meldrim J."/>
            <person name="Meneus L."/>
            <person name="Mesirov J."/>
            <person name="Mihalev A."/>
            <person name="Mihova T."/>
            <person name="Mikkelsen T."/>
            <person name="Mlenga V."/>
            <person name="Moru K."/>
            <person name="Mozes J."/>
            <person name="Mulrain L."/>
            <person name="Munson G."/>
            <person name="Naylor J."/>
            <person name="Newes C."/>
            <person name="Nguyen C."/>
            <person name="Nguyen N."/>
            <person name="Nguyen T."/>
            <person name="Nicol R."/>
            <person name="Nielsen C."/>
            <person name="Nizzari M."/>
            <person name="Norbu C."/>
            <person name="Norbu N."/>
            <person name="O'donnell P."/>
            <person name="Okoawo O."/>
            <person name="O'leary S."/>
            <person name="Omotosho B."/>
            <person name="O'neill K."/>
            <person name="Osman S."/>
            <person name="Parker S."/>
            <person name="Perrin D."/>
            <person name="Phunkhang P."/>
            <person name="Piqani B."/>
            <person name="Purcell S."/>
            <person name="Rachupka T."/>
            <person name="Ramasamy U."/>
            <person name="Rameau R."/>
            <person name="Ray V."/>
            <person name="Raymond C."/>
            <person name="Retta R."/>
            <person name="Richardson S."/>
            <person name="Rise C."/>
            <person name="Rodriguez J."/>
            <person name="Rogers J."/>
            <person name="Rogov P."/>
            <person name="Rutman M."/>
            <person name="Schupbach R."/>
            <person name="Seaman C."/>
            <person name="Settipalli S."/>
            <person name="Sharpe T."/>
            <person name="Sheridan J."/>
            <person name="Sherpa N."/>
            <person name="Shi J."/>
            <person name="Smirnov S."/>
            <person name="Smith C."/>
            <person name="Sougnez C."/>
            <person name="Spencer B."/>
            <person name="Stalker J."/>
            <person name="Stange-thomann N."/>
            <person name="Stavropoulos S."/>
            <person name="Stetson K."/>
            <person name="Stone C."/>
            <person name="Stone S."/>
            <person name="Stubbs M."/>
            <person name="Talamas J."/>
            <person name="Tchuinga P."/>
            <person name="Tenzing P."/>
            <person name="Tesfaye S."/>
            <person name="Theodore J."/>
            <person name="Thoulutsang Y."/>
            <person name="Topham K."/>
            <person name="Towey S."/>
            <person name="Tsamla T."/>
            <person name="Tsomo N."/>
            <person name="Vallee D."/>
            <person name="Vassiliev H."/>
            <person name="Venkataraman V."/>
            <person name="Vinson J."/>
            <person name="Vo A."/>
            <person name="Wade C."/>
            <person name="Wang S."/>
            <person name="Wangchuk T."/>
            <person name="Wangdi T."/>
            <person name="Whittaker C."/>
            <person name="Wilkinson J."/>
            <person name="Wu Y."/>
            <person name="Wyman D."/>
            <person name="Yadav S."/>
            <person name="Yang S."/>
            <person name="Yang X."/>
            <person name="Yeager S."/>
            <person name="Yee E."/>
            <person name="Young G."/>
            <person name="Zainoun J."/>
            <person name="Zembeck L."/>
            <person name="Zimmer A."/>
            <person name="Zody M."/>
            <person name="Lander E."/>
        </authorList>
    </citation>
    <scope>NUCLEOTIDE SEQUENCE [LARGE SCALE GENOMIC DNA]</scope>
</reference>
<dbReference type="PANTHER" id="PTHR24412">
    <property type="entry name" value="KELCH PROTEIN"/>
    <property type="match status" value="1"/>
</dbReference>
<dbReference type="Gene3D" id="1.25.40.420">
    <property type="match status" value="1"/>
</dbReference>
<dbReference type="Gene3D" id="2.120.10.80">
    <property type="entry name" value="Kelch-type beta propeller"/>
    <property type="match status" value="1"/>
</dbReference>
<sequence>IREMAQEARFTDVIIDVGGHSFRCHRIILAASSNYFRAMFCASYREKDQPSVSIKGVTAEVMKILIRYAYTSYLEITEDNAQTVLEAASLLQFTRVMEACANYFATELSIENAPGFMELAQRHNLRHLFVIATLKCVTHFGELITRSDYLIVSAQILESIVSRDDLNIAVEEEVYEVVISWCQHDPATRKKELPRLLQHVKLPLILPNYFIRNVETNELIRCNEELHDMMMEARKYHLMGGITEGAKIMPRKNTTMHQFSSKAVFVTVGGCDNNDRFTGEVCVLDFQHKTRASLCQLPNSKNSIRGITATATGVSADDVRAKWAEFACTSWKNNLVITGGKETKKETWMFLTSLRQWVELASLNTGRWRHRMVVCLGEMYVVGGYDGLLRVDCVERYDERENRWVERRNLREAVSSAAVCECKGRIYVIGGGPSVRISTEKVQVYDPITNDWRLSTPMLEPAKCINSVALRSNIYVVGGTLKHILQFDTTTETWSKVGEELSHARASCGVTLCNDKAIGGRDDAGKAQAGVTYLDPDTLKLRLECNMPAAISHHGCVTLQK</sequence>
<keyword evidence="2" id="KW-0677">Repeat</keyword>
<dbReference type="InterPro" id="IPR017096">
    <property type="entry name" value="BTB-kelch_protein"/>
</dbReference>
<proteinExistence type="predicted"/>
<accession>H2YQY1</accession>